<protein>
    <submittedName>
        <fullName evidence="2">Uncharacterized protein</fullName>
    </submittedName>
</protein>
<keyword evidence="3" id="KW-1185">Reference proteome</keyword>
<reference evidence="3" key="1">
    <citation type="submission" date="2011-07" db="EMBL/GenBank/DDBJ databases">
        <authorList>
            <consortium name="Caenorhabditis brenneri Sequencing and Analysis Consortium"/>
            <person name="Wilson R.K."/>
        </authorList>
    </citation>
    <scope>NUCLEOTIDE SEQUENCE [LARGE SCALE GENOMIC DNA]</scope>
    <source>
        <strain evidence="3">PB2801</strain>
    </source>
</reference>
<dbReference type="EMBL" id="GL379826">
    <property type="protein sequence ID" value="EGT49901.1"/>
    <property type="molecule type" value="Genomic_DNA"/>
</dbReference>
<dbReference type="OrthoDB" id="5835676at2759"/>
<sequence>MVRIIPVLAILLLFFVQILSSSVSRRMAFAKPGARLEIDFYETPKNITRQVYNAKDVQQTHVYRICNGNNQKKCGFWENVKNKQKVGPKTNFNKKTNKLVIPKARKLDAGEYYVDRMDIVTVYVM</sequence>
<evidence type="ECO:0000256" key="1">
    <source>
        <dbReference type="SAM" id="SignalP"/>
    </source>
</evidence>
<feature type="chain" id="PRO_5003404439" evidence="1">
    <location>
        <begin position="21"/>
        <end position="125"/>
    </location>
</feature>
<name>G0N113_CAEBE</name>
<dbReference type="InParanoid" id="G0N113"/>
<dbReference type="PANTHER" id="PTHR35182:SF5">
    <property type="entry name" value="SECRETED PROTEIN-RELATED"/>
    <property type="match status" value="1"/>
</dbReference>
<evidence type="ECO:0000313" key="3">
    <source>
        <dbReference type="Proteomes" id="UP000008068"/>
    </source>
</evidence>
<gene>
    <name evidence="2" type="ORF">CAEBREN_25603</name>
</gene>
<accession>G0N113</accession>
<evidence type="ECO:0000313" key="2">
    <source>
        <dbReference type="EMBL" id="EGT49901.1"/>
    </source>
</evidence>
<dbReference type="HOGENOM" id="CLU_154796_2_0_1"/>
<dbReference type="eggNOG" id="ENOG502TIE9">
    <property type="taxonomic scope" value="Eukaryota"/>
</dbReference>
<dbReference type="OMA" id="WRMIMAK"/>
<proteinExistence type="predicted"/>
<keyword evidence="1" id="KW-0732">Signal</keyword>
<dbReference type="PANTHER" id="PTHR35182">
    <property type="entry name" value="PROTEIN CBG13762"/>
    <property type="match status" value="1"/>
</dbReference>
<dbReference type="AlphaFoldDB" id="G0N113"/>
<dbReference type="Proteomes" id="UP000008068">
    <property type="component" value="Unassembled WGS sequence"/>
</dbReference>
<organism evidence="3">
    <name type="scientific">Caenorhabditis brenneri</name>
    <name type="common">Nematode worm</name>
    <dbReference type="NCBI Taxonomy" id="135651"/>
    <lineage>
        <taxon>Eukaryota</taxon>
        <taxon>Metazoa</taxon>
        <taxon>Ecdysozoa</taxon>
        <taxon>Nematoda</taxon>
        <taxon>Chromadorea</taxon>
        <taxon>Rhabditida</taxon>
        <taxon>Rhabditina</taxon>
        <taxon>Rhabditomorpha</taxon>
        <taxon>Rhabditoidea</taxon>
        <taxon>Rhabditidae</taxon>
        <taxon>Peloderinae</taxon>
        <taxon>Caenorhabditis</taxon>
    </lineage>
</organism>
<dbReference type="FunCoup" id="G0N113">
    <property type="interactions" value="1119"/>
</dbReference>
<feature type="signal peptide" evidence="1">
    <location>
        <begin position="1"/>
        <end position="20"/>
    </location>
</feature>